<keyword evidence="3" id="KW-1185">Reference proteome</keyword>
<sequence length="192" mass="23135">MARKKSKKVKYKYEKAIISFFVFLLTTFIFVNKPYKNILNKKENETKNLSNEYHVEINEEVVLKEYTKNKRDINSISYDDYANLNLSKKKIESILEYKEYMGQINEIKELENIPYISSDDLSKISKVFKDASYKKYKRHNINKMTKKELKYLGLSNYDIKKIISYRKKYKIKNLIELEKIIGNKYNLKNIEF</sequence>
<name>A0A6I8M704_9FUSO</name>
<feature type="transmembrane region" description="Helical" evidence="1">
    <location>
        <begin position="12"/>
        <end position="31"/>
    </location>
</feature>
<dbReference type="SUPFAM" id="SSF47781">
    <property type="entry name" value="RuvA domain 2-like"/>
    <property type="match status" value="1"/>
</dbReference>
<evidence type="ECO:0000313" key="3">
    <source>
        <dbReference type="Proteomes" id="UP000419017"/>
    </source>
</evidence>
<dbReference type="EMBL" id="CABWIB010000001">
    <property type="protein sequence ID" value="VWL85277.1"/>
    <property type="molecule type" value="Genomic_DNA"/>
</dbReference>
<dbReference type="InterPro" id="IPR010994">
    <property type="entry name" value="RuvA_2-like"/>
</dbReference>
<evidence type="ECO:0000313" key="2">
    <source>
        <dbReference type="EMBL" id="VWL85277.1"/>
    </source>
</evidence>
<keyword evidence="1" id="KW-0472">Membrane</keyword>
<keyword evidence="1" id="KW-0812">Transmembrane</keyword>
<dbReference type="Proteomes" id="UP000419017">
    <property type="component" value="Unassembled WGS sequence"/>
</dbReference>
<accession>A0A6I8M704</accession>
<reference evidence="2 3" key="1">
    <citation type="submission" date="2019-10" db="EMBL/GenBank/DDBJ databases">
        <authorList>
            <person name="Blom J."/>
        </authorList>
    </citation>
    <scope>NUCLEOTIDE SEQUENCE [LARGE SCALE GENOMIC DNA]</scope>
    <source>
        <strain evidence="2 3">ES3154-GLU</strain>
    </source>
</reference>
<organism evidence="2 3">
    <name type="scientific">Oceanivirga miroungae</name>
    <dbReference type="NCBI Taxonomy" id="1130046"/>
    <lineage>
        <taxon>Bacteria</taxon>
        <taxon>Fusobacteriati</taxon>
        <taxon>Fusobacteriota</taxon>
        <taxon>Fusobacteriia</taxon>
        <taxon>Fusobacteriales</taxon>
        <taxon>Leptotrichiaceae</taxon>
        <taxon>Oceanivirga</taxon>
    </lineage>
</organism>
<protein>
    <submittedName>
        <fullName evidence="2">Uncharacterized protein</fullName>
    </submittedName>
</protein>
<evidence type="ECO:0000256" key="1">
    <source>
        <dbReference type="SAM" id="Phobius"/>
    </source>
</evidence>
<dbReference type="AlphaFoldDB" id="A0A6I8M704"/>
<dbReference type="RefSeq" id="WP_156683285.1">
    <property type="nucleotide sequence ID" value="NZ_CABWIB010000001.1"/>
</dbReference>
<keyword evidence="1" id="KW-1133">Transmembrane helix</keyword>
<proteinExistence type="predicted"/>
<gene>
    <name evidence="2" type="ORF">OMES3154_00560</name>
</gene>